<accession>F8AD18</accession>
<evidence type="ECO:0000313" key="3">
    <source>
        <dbReference type="Proteomes" id="UP000006793"/>
    </source>
</evidence>
<name>F8AD18_THEID</name>
<dbReference type="PaxDb" id="667014-Thein_2034"/>
<dbReference type="InterPro" id="IPR029464">
    <property type="entry name" value="HSDR_N"/>
</dbReference>
<dbReference type="Pfam" id="PF13588">
    <property type="entry name" value="HSDR_N_2"/>
    <property type="match status" value="1"/>
</dbReference>
<proteinExistence type="predicted"/>
<organism evidence="2 3">
    <name type="scientific">Thermodesulfatator indicus (strain DSM 15286 / JCM 11887 / CIR29812)</name>
    <dbReference type="NCBI Taxonomy" id="667014"/>
    <lineage>
        <taxon>Bacteria</taxon>
        <taxon>Pseudomonadati</taxon>
        <taxon>Thermodesulfobacteriota</taxon>
        <taxon>Thermodesulfobacteria</taxon>
        <taxon>Thermodesulfobacteriales</taxon>
        <taxon>Thermodesulfatatoraceae</taxon>
        <taxon>Thermodesulfatator</taxon>
    </lineage>
</organism>
<dbReference type="STRING" id="667014.Thein_2034"/>
<sequence length="167" mass="18765">MMITCNCAETTCEIQDDAFKAERKAIRNFLVEKKGYLPEEIKELVPLVIEVGQKRLYTMIDLLVNVAEKPAIVIRINEGSVVSRERGTIAAARLISPDAQPPFCVQTNGEDFSIIDTITKKCISESLEGLPSRQEMLIFLNSFKPKPLTPKQIDVEKKILFFYDGVG</sequence>
<dbReference type="eggNOG" id="ENOG50308KV">
    <property type="taxonomic scope" value="Bacteria"/>
</dbReference>
<dbReference type="Proteomes" id="UP000006793">
    <property type="component" value="Chromosome"/>
</dbReference>
<evidence type="ECO:0000313" key="2">
    <source>
        <dbReference type="EMBL" id="AEH45885.1"/>
    </source>
</evidence>
<dbReference type="KEGG" id="tid:Thein_2034"/>
<dbReference type="EMBL" id="CP002683">
    <property type="protein sequence ID" value="AEH45885.1"/>
    <property type="molecule type" value="Genomic_DNA"/>
</dbReference>
<dbReference type="AlphaFoldDB" id="F8AD18"/>
<dbReference type="HOGENOM" id="CLU_1593770_0_0_0"/>
<reference evidence="2 3" key="2">
    <citation type="journal article" date="2012" name="Stand. Genomic Sci.">
        <title>Complete genome sequence of the thermophilic sulfate-reducing ocean bacterium Thermodesulfatator indicus type strain (CIR29812(T)).</title>
        <authorList>
            <person name="Anderson I."/>
            <person name="Saunders E."/>
            <person name="Lapidus A."/>
            <person name="Nolan M."/>
            <person name="Lucas S."/>
            <person name="Tice H."/>
            <person name="Del Rio T.G."/>
            <person name="Cheng J.F."/>
            <person name="Han C."/>
            <person name="Tapia R."/>
            <person name="Goodwin L.A."/>
            <person name="Pitluck S."/>
            <person name="Liolios K."/>
            <person name="Mavromatis K."/>
            <person name="Pagani I."/>
            <person name="Ivanova N."/>
            <person name="Mikhailova N."/>
            <person name="Pati A."/>
            <person name="Chen A."/>
            <person name="Palaniappan K."/>
            <person name="Land M."/>
            <person name="Hauser L."/>
            <person name="Jeffries C.D."/>
            <person name="Chang Y.J."/>
            <person name="Brambilla E.M."/>
            <person name="Rohde M."/>
            <person name="Spring S."/>
            <person name="Goker M."/>
            <person name="Detter J.C."/>
            <person name="Woyke T."/>
            <person name="Bristow J."/>
            <person name="Eisen J.A."/>
            <person name="Markowitz V."/>
            <person name="Hugenholtz P."/>
            <person name="Kyrpides N.C."/>
            <person name="Klenk H.P."/>
        </authorList>
    </citation>
    <scope>NUCLEOTIDE SEQUENCE [LARGE SCALE GENOMIC DNA]</scope>
    <source>
        <strain evidence="3">DSM 15286 / JCM 11887 / CIR29812</strain>
    </source>
</reference>
<protein>
    <recommendedName>
        <fullName evidence="1">Type I restriction enzyme R protein N-terminal domain-containing protein</fullName>
    </recommendedName>
</protein>
<feature type="domain" description="Type I restriction enzyme R protein N-terminal" evidence="1">
    <location>
        <begin position="23"/>
        <end position="131"/>
    </location>
</feature>
<dbReference type="RefSeq" id="WP_013908624.1">
    <property type="nucleotide sequence ID" value="NC_015681.1"/>
</dbReference>
<gene>
    <name evidence="2" type="ordered locus">Thein_2034</name>
</gene>
<keyword evidence="3" id="KW-1185">Reference proteome</keyword>
<reference evidence="3" key="1">
    <citation type="submission" date="2011-04" db="EMBL/GenBank/DDBJ databases">
        <title>The complete genome of Thermodesulfatator indicus DSM 15286.</title>
        <authorList>
            <person name="Lucas S."/>
            <person name="Copeland A."/>
            <person name="Lapidus A."/>
            <person name="Bruce D."/>
            <person name="Goodwin L."/>
            <person name="Pitluck S."/>
            <person name="Peters L."/>
            <person name="Kyrpides N."/>
            <person name="Mavromatis K."/>
            <person name="Pagani I."/>
            <person name="Ivanova N."/>
            <person name="Saunders L."/>
            <person name="Detter J.C."/>
            <person name="Tapia R."/>
            <person name="Han C."/>
            <person name="Land M."/>
            <person name="Hauser L."/>
            <person name="Markowitz V."/>
            <person name="Cheng J.-F."/>
            <person name="Hugenholtz P."/>
            <person name="Woyke T."/>
            <person name="Wu D."/>
            <person name="Spring S."/>
            <person name="Schroeder M."/>
            <person name="Brambilla E."/>
            <person name="Klenk H.-P."/>
            <person name="Eisen J.A."/>
        </authorList>
    </citation>
    <scope>NUCLEOTIDE SEQUENCE [LARGE SCALE GENOMIC DNA]</scope>
    <source>
        <strain evidence="3">DSM 15286 / JCM 11887 / CIR29812</strain>
    </source>
</reference>
<dbReference type="OrthoDB" id="9791211at2"/>
<evidence type="ECO:0000259" key="1">
    <source>
        <dbReference type="Pfam" id="PF13588"/>
    </source>
</evidence>
<dbReference type="InParanoid" id="F8AD18"/>